<dbReference type="GO" id="GO:0008531">
    <property type="term" value="F:riboflavin kinase activity"/>
    <property type="evidence" value="ECO:0007669"/>
    <property type="project" value="UniProtKB-UniRule"/>
</dbReference>
<organism evidence="17 18">
    <name type="scientific">Thermoflavimicrobium dichotomicum</name>
    <dbReference type="NCBI Taxonomy" id="46223"/>
    <lineage>
        <taxon>Bacteria</taxon>
        <taxon>Bacillati</taxon>
        <taxon>Bacillota</taxon>
        <taxon>Bacilli</taxon>
        <taxon>Bacillales</taxon>
        <taxon>Thermoactinomycetaceae</taxon>
        <taxon>Thermoflavimicrobium</taxon>
    </lineage>
</organism>
<dbReference type="Gene3D" id="2.40.30.30">
    <property type="entry name" value="Riboflavin kinase-like"/>
    <property type="match status" value="1"/>
</dbReference>
<evidence type="ECO:0000313" key="17">
    <source>
        <dbReference type="EMBL" id="SFJ23456.1"/>
    </source>
</evidence>
<evidence type="ECO:0000256" key="7">
    <source>
        <dbReference type="ARBA" id="ARBA00022695"/>
    </source>
</evidence>
<dbReference type="Pfam" id="PF01687">
    <property type="entry name" value="Flavokinase"/>
    <property type="match status" value="1"/>
</dbReference>
<dbReference type="UniPathway" id="UPA00277">
    <property type="reaction ID" value="UER00407"/>
</dbReference>
<dbReference type="OrthoDB" id="9803667at2"/>
<dbReference type="EC" id="2.7.7.2" evidence="15"/>
<dbReference type="NCBIfam" id="NF004162">
    <property type="entry name" value="PRK05627.1-5"/>
    <property type="match status" value="1"/>
</dbReference>
<dbReference type="InterPro" id="IPR014729">
    <property type="entry name" value="Rossmann-like_a/b/a_fold"/>
</dbReference>
<evidence type="ECO:0000256" key="12">
    <source>
        <dbReference type="ARBA" id="ARBA00023268"/>
    </source>
</evidence>
<dbReference type="InterPro" id="IPR023465">
    <property type="entry name" value="Riboflavin_kinase_dom_sf"/>
</dbReference>
<comment type="catalytic activity">
    <reaction evidence="14 15">
        <text>FMN + ATP + H(+) = FAD + diphosphate</text>
        <dbReference type="Rhea" id="RHEA:17237"/>
        <dbReference type="ChEBI" id="CHEBI:15378"/>
        <dbReference type="ChEBI" id="CHEBI:30616"/>
        <dbReference type="ChEBI" id="CHEBI:33019"/>
        <dbReference type="ChEBI" id="CHEBI:57692"/>
        <dbReference type="ChEBI" id="CHEBI:58210"/>
        <dbReference type="EC" id="2.7.7.2"/>
    </reaction>
</comment>
<dbReference type="PANTHER" id="PTHR22749">
    <property type="entry name" value="RIBOFLAVIN KINASE/FMN ADENYLYLTRANSFERASE"/>
    <property type="match status" value="1"/>
</dbReference>
<dbReference type="GO" id="GO:0009398">
    <property type="term" value="P:FMN biosynthetic process"/>
    <property type="evidence" value="ECO:0007669"/>
    <property type="project" value="UniProtKB-UniRule"/>
</dbReference>
<comment type="function">
    <text evidence="1">Catalyzes the phosphorylation of riboflavin to FMN followed by the adenylation of FMN to FAD.</text>
</comment>
<accession>A0A1I3PR33</accession>
<dbReference type="InterPro" id="IPR002606">
    <property type="entry name" value="Riboflavin_kinase_bac"/>
</dbReference>
<evidence type="ECO:0000259" key="16">
    <source>
        <dbReference type="SMART" id="SM00904"/>
    </source>
</evidence>
<dbReference type="EC" id="2.7.1.26" evidence="15"/>
<dbReference type="GO" id="GO:0003919">
    <property type="term" value="F:FMN adenylyltransferase activity"/>
    <property type="evidence" value="ECO:0007669"/>
    <property type="project" value="UniProtKB-UniRule"/>
</dbReference>
<comment type="similarity">
    <text evidence="15">Belongs to the ribF family.</text>
</comment>
<proteinExistence type="inferred from homology"/>
<dbReference type="GO" id="GO:0005524">
    <property type="term" value="F:ATP binding"/>
    <property type="evidence" value="ECO:0007669"/>
    <property type="project" value="UniProtKB-UniRule"/>
</dbReference>
<evidence type="ECO:0000256" key="15">
    <source>
        <dbReference type="PIRNR" id="PIRNR004491"/>
    </source>
</evidence>
<evidence type="ECO:0000256" key="14">
    <source>
        <dbReference type="ARBA" id="ARBA00049494"/>
    </source>
</evidence>
<dbReference type="InterPro" id="IPR015865">
    <property type="entry name" value="Riboflavin_kinase_bac/euk"/>
</dbReference>
<dbReference type="Proteomes" id="UP000199545">
    <property type="component" value="Unassembled WGS sequence"/>
</dbReference>
<dbReference type="STRING" id="46223.SAMN05421852_10663"/>
<sequence length="309" mass="34825">MKVTHLSYPLQQQNGQPISLAIGFFDGVHRGHQAVIKRAKDLARELGATPAVMTFHPHPREILGQANITRYLTPLSEKLEQFAKLGVQKAYVMQFDLTFAALSKESFVQEVLLPLQVKGVATGFNFTFGRNASGKAEDLARLGKGHFRAEIVHAIQSEGIVISSTRLRQALSDGDVGIAREILGRNYQLEGIVVHGDKRGRLLGFPTANIELEQPFFTPRRGVYIVKAMFDQETAMGIMNIGVRPTFHDPTPRERLEVHLLDRQVDLYGKKMKVEFLHFLREEKKFASMEALSEQIMKDQQAAYEWLAK</sequence>
<evidence type="ECO:0000256" key="6">
    <source>
        <dbReference type="ARBA" id="ARBA00022679"/>
    </source>
</evidence>
<keyword evidence="11 15" id="KW-0067">ATP-binding</keyword>
<gene>
    <name evidence="17" type="ORF">SAMN05421852_10663</name>
</gene>
<evidence type="ECO:0000256" key="11">
    <source>
        <dbReference type="ARBA" id="ARBA00022840"/>
    </source>
</evidence>
<dbReference type="FunFam" id="3.40.50.620:FF:000021">
    <property type="entry name" value="Riboflavin biosynthesis protein"/>
    <property type="match status" value="1"/>
</dbReference>
<dbReference type="SUPFAM" id="SSF82114">
    <property type="entry name" value="Riboflavin kinase-like"/>
    <property type="match status" value="1"/>
</dbReference>
<evidence type="ECO:0000313" key="18">
    <source>
        <dbReference type="Proteomes" id="UP000199545"/>
    </source>
</evidence>
<comment type="pathway">
    <text evidence="3 15">Cofactor biosynthesis; FMN biosynthesis; FMN from riboflavin (ATP route): step 1/1.</text>
</comment>
<dbReference type="Gene3D" id="3.40.50.620">
    <property type="entry name" value="HUPs"/>
    <property type="match status" value="1"/>
</dbReference>
<keyword evidence="9 15" id="KW-0418">Kinase</keyword>
<dbReference type="SMART" id="SM00904">
    <property type="entry name" value="Flavokinase"/>
    <property type="match status" value="1"/>
</dbReference>
<evidence type="ECO:0000256" key="3">
    <source>
        <dbReference type="ARBA" id="ARBA00005201"/>
    </source>
</evidence>
<reference evidence="17 18" key="1">
    <citation type="submission" date="2016-10" db="EMBL/GenBank/DDBJ databases">
        <authorList>
            <person name="de Groot N.N."/>
        </authorList>
    </citation>
    <scope>NUCLEOTIDE SEQUENCE [LARGE SCALE GENOMIC DNA]</scope>
    <source>
        <strain evidence="17 18">DSM 44778</strain>
    </source>
</reference>
<evidence type="ECO:0000256" key="2">
    <source>
        <dbReference type="ARBA" id="ARBA00004726"/>
    </source>
</evidence>
<dbReference type="FunFam" id="2.40.30.30:FF:000003">
    <property type="entry name" value="Riboflavin biosynthesis protein"/>
    <property type="match status" value="1"/>
</dbReference>
<dbReference type="Pfam" id="PF06574">
    <property type="entry name" value="FAD_syn"/>
    <property type="match status" value="1"/>
</dbReference>
<keyword evidence="4 15" id="KW-0285">Flavoprotein</keyword>
<evidence type="ECO:0000256" key="10">
    <source>
        <dbReference type="ARBA" id="ARBA00022827"/>
    </source>
</evidence>
<dbReference type="SUPFAM" id="SSF52374">
    <property type="entry name" value="Nucleotidylyl transferase"/>
    <property type="match status" value="1"/>
</dbReference>
<feature type="domain" description="Riboflavin kinase" evidence="16">
    <location>
        <begin position="182"/>
        <end position="308"/>
    </location>
</feature>
<keyword evidence="5 15" id="KW-0288">FMN</keyword>
<evidence type="ECO:0000256" key="1">
    <source>
        <dbReference type="ARBA" id="ARBA00002121"/>
    </source>
</evidence>
<dbReference type="GO" id="GO:0006747">
    <property type="term" value="P:FAD biosynthetic process"/>
    <property type="evidence" value="ECO:0007669"/>
    <property type="project" value="UniProtKB-UniRule"/>
</dbReference>
<dbReference type="PIRSF" id="PIRSF004491">
    <property type="entry name" value="FAD_Synth"/>
    <property type="match status" value="1"/>
</dbReference>
<evidence type="ECO:0000256" key="13">
    <source>
        <dbReference type="ARBA" id="ARBA00047880"/>
    </source>
</evidence>
<dbReference type="InterPro" id="IPR015864">
    <property type="entry name" value="FAD_synthase"/>
</dbReference>
<evidence type="ECO:0000256" key="5">
    <source>
        <dbReference type="ARBA" id="ARBA00022643"/>
    </source>
</evidence>
<keyword evidence="6 15" id="KW-0808">Transferase</keyword>
<dbReference type="PANTHER" id="PTHR22749:SF6">
    <property type="entry name" value="RIBOFLAVIN KINASE"/>
    <property type="match status" value="1"/>
</dbReference>
<keyword evidence="12" id="KW-0511">Multifunctional enzyme</keyword>
<dbReference type="NCBIfam" id="NF004160">
    <property type="entry name" value="PRK05627.1-3"/>
    <property type="match status" value="1"/>
</dbReference>
<dbReference type="GO" id="GO:0009231">
    <property type="term" value="P:riboflavin biosynthetic process"/>
    <property type="evidence" value="ECO:0007669"/>
    <property type="project" value="InterPro"/>
</dbReference>
<keyword evidence="18" id="KW-1185">Reference proteome</keyword>
<keyword evidence="7 15" id="KW-0548">Nucleotidyltransferase</keyword>
<evidence type="ECO:0000256" key="4">
    <source>
        <dbReference type="ARBA" id="ARBA00022630"/>
    </source>
</evidence>
<keyword evidence="10 15" id="KW-0274">FAD</keyword>
<evidence type="ECO:0000256" key="9">
    <source>
        <dbReference type="ARBA" id="ARBA00022777"/>
    </source>
</evidence>
<dbReference type="UniPathway" id="UPA00276">
    <property type="reaction ID" value="UER00406"/>
</dbReference>
<name>A0A1I3PR33_9BACL</name>
<comment type="pathway">
    <text evidence="2 15">Cofactor biosynthesis; FAD biosynthesis; FAD from FMN: step 1/1.</text>
</comment>
<dbReference type="NCBIfam" id="TIGR00083">
    <property type="entry name" value="ribF"/>
    <property type="match status" value="1"/>
</dbReference>
<comment type="catalytic activity">
    <reaction evidence="13 15">
        <text>riboflavin + ATP = FMN + ADP + H(+)</text>
        <dbReference type="Rhea" id="RHEA:14357"/>
        <dbReference type="ChEBI" id="CHEBI:15378"/>
        <dbReference type="ChEBI" id="CHEBI:30616"/>
        <dbReference type="ChEBI" id="CHEBI:57986"/>
        <dbReference type="ChEBI" id="CHEBI:58210"/>
        <dbReference type="ChEBI" id="CHEBI:456216"/>
        <dbReference type="EC" id="2.7.1.26"/>
    </reaction>
</comment>
<dbReference type="EMBL" id="FORR01000006">
    <property type="protein sequence ID" value="SFJ23456.1"/>
    <property type="molecule type" value="Genomic_DNA"/>
</dbReference>
<evidence type="ECO:0000256" key="8">
    <source>
        <dbReference type="ARBA" id="ARBA00022741"/>
    </source>
</evidence>
<dbReference type="AlphaFoldDB" id="A0A1I3PR33"/>
<protein>
    <recommendedName>
        <fullName evidence="15">Riboflavin biosynthesis protein</fullName>
    </recommendedName>
    <domain>
        <recommendedName>
            <fullName evidence="15">Riboflavin kinase</fullName>
            <ecNumber evidence="15">2.7.1.26</ecNumber>
        </recommendedName>
        <alternativeName>
            <fullName evidence="15">Flavokinase</fullName>
        </alternativeName>
    </domain>
    <domain>
        <recommendedName>
            <fullName evidence="15">FMN adenylyltransferase</fullName>
            <ecNumber evidence="15">2.7.7.2</ecNumber>
        </recommendedName>
        <alternativeName>
            <fullName evidence="15">FAD pyrophosphorylase</fullName>
        </alternativeName>
        <alternativeName>
            <fullName evidence="15">FAD synthase</fullName>
        </alternativeName>
    </domain>
</protein>
<dbReference type="CDD" id="cd02064">
    <property type="entry name" value="FAD_synthetase_N"/>
    <property type="match status" value="1"/>
</dbReference>
<keyword evidence="8 15" id="KW-0547">Nucleotide-binding</keyword>
<dbReference type="InterPro" id="IPR023468">
    <property type="entry name" value="Riboflavin_kinase"/>
</dbReference>